<evidence type="ECO:0000313" key="3">
    <source>
        <dbReference type="Proteomes" id="UP000595296"/>
    </source>
</evidence>
<gene>
    <name evidence="2" type="ORF">H6P87_00880</name>
</gene>
<dbReference type="EMBL" id="CP060138">
    <property type="protein sequence ID" value="QQV75327.1"/>
    <property type="molecule type" value="Genomic_DNA"/>
</dbReference>
<dbReference type="RefSeq" id="WP_202068614.1">
    <property type="nucleotide sequence ID" value="NZ_CP060138.2"/>
</dbReference>
<feature type="region of interest" description="Disordered" evidence="1">
    <location>
        <begin position="45"/>
        <end position="67"/>
    </location>
</feature>
<reference evidence="2 3" key="1">
    <citation type="journal article" date="2021" name="Int. J. Syst. Evol. Microbiol.">
        <title>Characterization of a novel transitional group Rickettsia species (Rickettsia tillamookensis sp. nov.) from the western black-legged tick, Ixodes pacificus.</title>
        <authorList>
            <person name="Gauthier D.T."/>
            <person name="Karpathy S.E."/>
            <person name="Grizzard S.L."/>
            <person name="Batra D."/>
            <person name="Rowe L.A."/>
            <person name="Paddock C.D."/>
        </authorList>
    </citation>
    <scope>NUCLEOTIDE SEQUENCE [LARGE SCALE GENOMIC DNA]</scope>
    <source>
        <strain evidence="2 3">Tillamook 23</strain>
    </source>
</reference>
<evidence type="ECO:0000256" key="1">
    <source>
        <dbReference type="SAM" id="MobiDB-lite"/>
    </source>
</evidence>
<sequence length="67" mass="7620">MSKNKNTANKPNSTTIIKRLHAFNPKLTRNKIISKQLLFFVTSSDEQDELELSGDDKRPNPSCCELL</sequence>
<protein>
    <submittedName>
        <fullName evidence="2">Uncharacterized protein</fullName>
    </submittedName>
</protein>
<dbReference type="Proteomes" id="UP000595296">
    <property type="component" value="Chromosome"/>
</dbReference>
<keyword evidence="3" id="KW-1185">Reference proteome</keyword>
<accession>A0A9E6SQN8</accession>
<proteinExistence type="predicted"/>
<evidence type="ECO:0000313" key="2">
    <source>
        <dbReference type="EMBL" id="QQV75327.1"/>
    </source>
</evidence>
<name>A0A9E6SQN8_9RICK</name>
<organism evidence="2 3">
    <name type="scientific">Rickettsia tillamookensis</name>
    <dbReference type="NCBI Taxonomy" id="2761623"/>
    <lineage>
        <taxon>Bacteria</taxon>
        <taxon>Pseudomonadati</taxon>
        <taxon>Pseudomonadota</taxon>
        <taxon>Alphaproteobacteria</taxon>
        <taxon>Rickettsiales</taxon>
        <taxon>Rickettsiaceae</taxon>
        <taxon>Rickettsieae</taxon>
        <taxon>Rickettsia</taxon>
        <taxon>spotted fever group</taxon>
    </lineage>
</organism>